<dbReference type="EMBL" id="CP054492">
    <property type="protein sequence ID" value="QOY52558.1"/>
    <property type="molecule type" value="Genomic_DNA"/>
</dbReference>
<dbReference type="NCBIfam" id="TIGR00231">
    <property type="entry name" value="small_GTP"/>
    <property type="match status" value="1"/>
</dbReference>
<keyword evidence="3 12" id="KW-0547">Nucleotide-binding</keyword>
<evidence type="ECO:0000256" key="6">
    <source>
        <dbReference type="ARBA" id="ARBA00023134"/>
    </source>
</evidence>
<dbReference type="GO" id="GO:0045727">
    <property type="term" value="P:positive regulation of translation"/>
    <property type="evidence" value="ECO:0007669"/>
    <property type="project" value="UniProtKB-UniRule"/>
</dbReference>
<feature type="domain" description="Tr-type G" evidence="13">
    <location>
        <begin position="2"/>
        <end position="183"/>
    </location>
</feature>
<dbReference type="InterPro" id="IPR005225">
    <property type="entry name" value="Small_GTP-bd"/>
</dbReference>
<comment type="catalytic activity">
    <reaction evidence="8 12">
        <text>GTP + H2O = GDP + phosphate + H(+)</text>
        <dbReference type="Rhea" id="RHEA:19669"/>
        <dbReference type="ChEBI" id="CHEBI:15377"/>
        <dbReference type="ChEBI" id="CHEBI:15378"/>
        <dbReference type="ChEBI" id="CHEBI:37565"/>
        <dbReference type="ChEBI" id="CHEBI:43474"/>
        <dbReference type="ChEBI" id="CHEBI:58189"/>
        <dbReference type="EC" id="3.6.5.n1"/>
    </reaction>
</comment>
<dbReference type="InterPro" id="IPR000795">
    <property type="entry name" value="T_Tr_GTP-bd_dom"/>
</dbReference>
<dbReference type="SMART" id="SM00838">
    <property type="entry name" value="EFG_C"/>
    <property type="match status" value="1"/>
</dbReference>
<comment type="similarity">
    <text evidence="10">Belongs to the GTP-binding elongation factor family. LepA subfamily.</text>
</comment>
<comment type="function">
    <text evidence="9 12">Required for accurate and efficient protein synthesis under certain stress conditions. May act as a fidelity factor of the translation reaction, by catalyzing a one-codon backward translocation of tRNAs on improperly translocated ribosomes. Back-translocation proceeds from a post-translocation (POST) complex to a pre-translocation (PRE) complex, thus giving elongation factor G a second chance to translocate the tRNAs correctly. Binds to ribosomes in a GTP-dependent manner.</text>
</comment>
<evidence type="ECO:0000256" key="8">
    <source>
        <dbReference type="ARBA" id="ARBA00050293"/>
    </source>
</evidence>
<comment type="subcellular location">
    <subcellularLocation>
        <location evidence="12">Cell membrane</location>
        <topology evidence="12">Peripheral membrane protein</topology>
        <orientation evidence="12">Cytoplasmic side</orientation>
    </subcellularLocation>
</comment>
<evidence type="ECO:0000256" key="9">
    <source>
        <dbReference type="ARBA" id="ARBA00057626"/>
    </source>
</evidence>
<dbReference type="Proteomes" id="UP000593994">
    <property type="component" value="Chromosome"/>
</dbReference>
<dbReference type="InterPro" id="IPR006297">
    <property type="entry name" value="EF-4"/>
</dbReference>
<evidence type="ECO:0000256" key="3">
    <source>
        <dbReference type="ARBA" id="ARBA00022741"/>
    </source>
</evidence>
<evidence type="ECO:0000256" key="2">
    <source>
        <dbReference type="ARBA" id="ARBA00022475"/>
    </source>
</evidence>
<dbReference type="Gene3D" id="3.30.70.2570">
    <property type="entry name" value="Elongation factor 4, C-terminal domain"/>
    <property type="match status" value="1"/>
</dbReference>
<dbReference type="NCBIfam" id="TIGR01393">
    <property type="entry name" value="lepA"/>
    <property type="match status" value="1"/>
</dbReference>
<dbReference type="KEGG" id="sbal:HUE88_02380"/>
<dbReference type="EC" id="3.6.5.n1" evidence="11 12"/>
<dbReference type="GO" id="GO:0043022">
    <property type="term" value="F:ribosome binding"/>
    <property type="evidence" value="ECO:0007669"/>
    <property type="project" value="UniProtKB-UniRule"/>
</dbReference>
<evidence type="ECO:0000256" key="5">
    <source>
        <dbReference type="ARBA" id="ARBA00022917"/>
    </source>
</evidence>
<evidence type="ECO:0000313" key="14">
    <source>
        <dbReference type="EMBL" id="QOY52558.1"/>
    </source>
</evidence>
<keyword evidence="14" id="KW-0251">Elongation factor</keyword>
<dbReference type="GO" id="GO:0005886">
    <property type="term" value="C:plasma membrane"/>
    <property type="evidence" value="ECO:0007669"/>
    <property type="project" value="UniProtKB-SubCell"/>
</dbReference>
<dbReference type="SUPFAM" id="SSF54980">
    <property type="entry name" value="EF-G C-terminal domain-like"/>
    <property type="match status" value="2"/>
</dbReference>
<dbReference type="PROSITE" id="PS51722">
    <property type="entry name" value="G_TR_2"/>
    <property type="match status" value="1"/>
</dbReference>
<dbReference type="GO" id="GO:0003746">
    <property type="term" value="F:translation elongation factor activity"/>
    <property type="evidence" value="ECO:0007669"/>
    <property type="project" value="UniProtKB-UniRule"/>
</dbReference>
<dbReference type="PANTHER" id="PTHR43512">
    <property type="entry name" value="TRANSLATION FACTOR GUF1-RELATED"/>
    <property type="match status" value="1"/>
</dbReference>
<dbReference type="GO" id="GO:0005525">
    <property type="term" value="F:GTP binding"/>
    <property type="evidence" value="ECO:0007669"/>
    <property type="project" value="UniProtKB-UniRule"/>
</dbReference>
<accession>A0A7S7RNL1</accession>
<evidence type="ECO:0000256" key="11">
    <source>
        <dbReference type="ARBA" id="ARBA00066744"/>
    </source>
</evidence>
<organism evidence="14 15">
    <name type="scientific">Candidatus Sulfurimonas baltica</name>
    <dbReference type="NCBI Taxonomy" id="2740404"/>
    <lineage>
        <taxon>Bacteria</taxon>
        <taxon>Pseudomonadati</taxon>
        <taxon>Campylobacterota</taxon>
        <taxon>Epsilonproteobacteria</taxon>
        <taxon>Campylobacterales</taxon>
        <taxon>Sulfurimonadaceae</taxon>
        <taxon>Sulfurimonas</taxon>
    </lineage>
</organism>
<dbReference type="SUPFAM" id="SSF50447">
    <property type="entry name" value="Translation proteins"/>
    <property type="match status" value="1"/>
</dbReference>
<dbReference type="Pfam" id="PF03144">
    <property type="entry name" value="GTP_EFTU_D2"/>
    <property type="match status" value="1"/>
</dbReference>
<dbReference type="InterPro" id="IPR013842">
    <property type="entry name" value="LepA_CTD"/>
</dbReference>
<dbReference type="RefSeq" id="WP_194370706.1">
    <property type="nucleotide sequence ID" value="NZ_CP054492.1"/>
</dbReference>
<dbReference type="Gene3D" id="3.30.70.240">
    <property type="match status" value="1"/>
</dbReference>
<dbReference type="Gene3D" id="3.30.70.870">
    <property type="entry name" value="Elongation Factor G (Translational Gtpase), domain 3"/>
    <property type="match status" value="1"/>
</dbReference>
<feature type="binding site" evidence="12">
    <location>
        <begin position="14"/>
        <end position="19"/>
    </location>
    <ligand>
        <name>GTP</name>
        <dbReference type="ChEBI" id="CHEBI:37565"/>
    </ligand>
</feature>
<name>A0A7S7RNL1_9BACT</name>
<dbReference type="InterPro" id="IPR031157">
    <property type="entry name" value="G_TR_CS"/>
</dbReference>
<dbReference type="FunFam" id="3.30.70.870:FF:000004">
    <property type="entry name" value="Translation factor GUF1, mitochondrial"/>
    <property type="match status" value="1"/>
</dbReference>
<evidence type="ECO:0000313" key="15">
    <source>
        <dbReference type="Proteomes" id="UP000593994"/>
    </source>
</evidence>
<dbReference type="GO" id="GO:0003924">
    <property type="term" value="F:GTPase activity"/>
    <property type="evidence" value="ECO:0007669"/>
    <property type="project" value="UniProtKB-UniRule"/>
</dbReference>
<dbReference type="FunFam" id="3.30.70.240:FF:000007">
    <property type="entry name" value="Translation factor GUF1, mitochondrial"/>
    <property type="match status" value="1"/>
</dbReference>
<dbReference type="InterPro" id="IPR000640">
    <property type="entry name" value="EFG_V-like"/>
</dbReference>
<dbReference type="InterPro" id="IPR027417">
    <property type="entry name" value="P-loop_NTPase"/>
</dbReference>
<evidence type="ECO:0000256" key="1">
    <source>
        <dbReference type="ARBA" id="ARBA00005454"/>
    </source>
</evidence>
<dbReference type="Gene3D" id="2.40.30.10">
    <property type="entry name" value="Translation factors"/>
    <property type="match status" value="1"/>
</dbReference>
<dbReference type="InterPro" id="IPR009000">
    <property type="entry name" value="Transl_B-barrel_sf"/>
</dbReference>
<feature type="binding site" evidence="12">
    <location>
        <begin position="130"/>
        <end position="133"/>
    </location>
    <ligand>
        <name>GTP</name>
        <dbReference type="ChEBI" id="CHEBI:37565"/>
    </ligand>
</feature>
<dbReference type="Pfam" id="PF00679">
    <property type="entry name" value="EFG_C"/>
    <property type="match status" value="1"/>
</dbReference>
<dbReference type="PRINTS" id="PR00315">
    <property type="entry name" value="ELONGATNFCT"/>
</dbReference>
<dbReference type="CDD" id="cd01890">
    <property type="entry name" value="LepA"/>
    <property type="match status" value="1"/>
</dbReference>
<dbReference type="CDD" id="cd03709">
    <property type="entry name" value="lepA_C"/>
    <property type="match status" value="1"/>
</dbReference>
<sequence>MKNIRNFSIIAHIDHGKSTLADRIIQECGAVSDRELTKQMMDTMDIEQERGITIKAQSVRLDYVKDGEHYILNLIDTPGHVDFSYEVSKSLASSDGALLIVDAAQGVEAQTIANVYMAMENNLELIPVINKIDLPAADPVKVAEEIETSIGIDATDACLVSAKTGVGIRALIDAIVDRIPAPVGDPDATTKAIIYDSWFDQYLGALALVRVFDGKVKKGQNIKLMSNGEEHQILDLMYPHPMKKIKTSTIECGEIGIVVLGLKEVSVINVGDTITDAKNPALEPVGRYEPAKPFVFAGIYPIDTDEFESLRDALNKLRLNDSSLSYEPETSLALGFGFRVGFLGMLHMEVVKERLEREFNLDLIASAPSVLYEVYLNNGEKINVHNPSELPEVNKIDRIEEPYVKATVITPSEYLGNIITLLINKRGTQSKMTYLNENRVMLEYEVPMNEIVVDFYDTLKSISKGYASFDYEPLDFRVGDLVKLDIKVAGEAVDALSIVVPRNQALSRGRILVKNMKEIIPRQLFEVAVQASLGSQIIARETVKSMGKNVTAKCYGGDITRKRKLLEKQKAGKKRMKSIGKVQLPSEAFMSVLKMD</sequence>
<dbReference type="Pfam" id="PF00009">
    <property type="entry name" value="GTP_EFTU"/>
    <property type="match status" value="1"/>
</dbReference>
<keyword evidence="5 12" id="KW-0648">Protein biosynthesis</keyword>
<dbReference type="InterPro" id="IPR038363">
    <property type="entry name" value="LepA_C_sf"/>
</dbReference>
<keyword evidence="7 12" id="KW-0472">Membrane</keyword>
<dbReference type="FunFam" id="3.30.70.2570:FF:000001">
    <property type="entry name" value="Translation factor GUF1, mitochondrial"/>
    <property type="match status" value="1"/>
</dbReference>
<dbReference type="Gene3D" id="3.40.50.300">
    <property type="entry name" value="P-loop containing nucleotide triphosphate hydrolases"/>
    <property type="match status" value="1"/>
</dbReference>
<dbReference type="InterPro" id="IPR035647">
    <property type="entry name" value="EFG_III/V"/>
</dbReference>
<dbReference type="Pfam" id="PF06421">
    <property type="entry name" value="LepA_C"/>
    <property type="match status" value="1"/>
</dbReference>
<protein>
    <recommendedName>
        <fullName evidence="11 12">Elongation factor 4</fullName>
        <shortName evidence="12">EF-4</shortName>
        <ecNumber evidence="11 12">3.6.5.n1</ecNumber>
    </recommendedName>
    <alternativeName>
        <fullName evidence="12">Ribosomal back-translocase LepA</fullName>
    </alternativeName>
</protein>
<reference evidence="14 15" key="1">
    <citation type="submission" date="2020-05" db="EMBL/GenBank/DDBJ databases">
        <title>Sulfurimonas marisnigri, sp. nov., and Sulfurimonas baltica, sp. nov., manganese oxide reducing chemolithoautotrophs of the class Epsilonproteobacteria isolated from the pelagic redoxclines of the Black and Baltic Seas and emended description of the genus Sulfurimonas.</title>
        <authorList>
            <person name="Henkel J.V."/>
            <person name="Laudan C."/>
            <person name="Werner J."/>
            <person name="Neu T."/>
            <person name="Plewe S."/>
            <person name="Sproer C."/>
            <person name="Bunk B."/>
            <person name="Schulz-Vogt H.N."/>
        </authorList>
    </citation>
    <scope>NUCLEOTIDE SEQUENCE [LARGE SCALE GENOMIC DNA]</scope>
    <source>
        <strain evidence="14 15">GD2</strain>
    </source>
</reference>
<dbReference type="FunFam" id="3.40.50.300:FF:000078">
    <property type="entry name" value="Elongation factor 4"/>
    <property type="match status" value="1"/>
</dbReference>
<gene>
    <name evidence="12 14" type="primary">lepA</name>
    <name evidence="14" type="ORF">HUE88_02380</name>
</gene>
<evidence type="ECO:0000256" key="10">
    <source>
        <dbReference type="ARBA" id="ARBA00061052"/>
    </source>
</evidence>
<comment type="similarity">
    <text evidence="1 12">Belongs to the TRAFAC class translation factor GTPase superfamily. Classic translation factor GTPase family. LepA subfamily.</text>
</comment>
<dbReference type="PANTHER" id="PTHR43512:SF4">
    <property type="entry name" value="TRANSLATION FACTOR GUF1 HOMOLOG, CHLOROPLASTIC"/>
    <property type="match status" value="1"/>
</dbReference>
<evidence type="ECO:0000259" key="13">
    <source>
        <dbReference type="PROSITE" id="PS51722"/>
    </source>
</evidence>
<dbReference type="InterPro" id="IPR035654">
    <property type="entry name" value="LepA_IV"/>
</dbReference>
<dbReference type="SUPFAM" id="SSF52540">
    <property type="entry name" value="P-loop containing nucleoside triphosphate hydrolases"/>
    <property type="match status" value="1"/>
</dbReference>
<keyword evidence="2 12" id="KW-1003">Cell membrane</keyword>
<keyword evidence="6 12" id="KW-0342">GTP-binding</keyword>
<dbReference type="CDD" id="cd16260">
    <property type="entry name" value="EF4_III"/>
    <property type="match status" value="1"/>
</dbReference>
<keyword evidence="4 12" id="KW-0378">Hydrolase</keyword>
<evidence type="ECO:0000256" key="12">
    <source>
        <dbReference type="HAMAP-Rule" id="MF_00071"/>
    </source>
</evidence>
<evidence type="ECO:0000256" key="7">
    <source>
        <dbReference type="ARBA" id="ARBA00023136"/>
    </source>
</evidence>
<proteinExistence type="inferred from homology"/>
<dbReference type="InterPro" id="IPR004161">
    <property type="entry name" value="EFTu-like_2"/>
</dbReference>
<keyword evidence="15" id="KW-1185">Reference proteome</keyword>
<dbReference type="AlphaFoldDB" id="A0A7S7RNL1"/>
<dbReference type="PROSITE" id="PS00301">
    <property type="entry name" value="G_TR_1"/>
    <property type="match status" value="1"/>
</dbReference>
<dbReference type="HAMAP" id="MF_00071">
    <property type="entry name" value="LepA"/>
    <property type="match status" value="1"/>
</dbReference>
<evidence type="ECO:0000256" key="4">
    <source>
        <dbReference type="ARBA" id="ARBA00022801"/>
    </source>
</evidence>